<dbReference type="Pfam" id="PF20150">
    <property type="entry name" value="2EXR"/>
    <property type="match status" value="1"/>
</dbReference>
<protein>
    <recommendedName>
        <fullName evidence="1">2EXR domain-containing protein</fullName>
    </recommendedName>
</protein>
<dbReference type="KEGG" id="psco:LY89DRAFT_159175"/>
<dbReference type="PANTHER" id="PTHR35910">
    <property type="entry name" value="2EXR DOMAIN-CONTAINING PROTEIN"/>
    <property type="match status" value="1"/>
</dbReference>
<dbReference type="OrthoDB" id="3473305at2759"/>
<reference evidence="2 3" key="1">
    <citation type="submission" date="2015-10" db="EMBL/GenBank/DDBJ databases">
        <title>Full genome of DAOMC 229536 Phialocephala scopiformis, a fungal endophyte of spruce producing the potent anti-insectan compound rugulosin.</title>
        <authorList>
            <consortium name="DOE Joint Genome Institute"/>
            <person name="Walker A.K."/>
            <person name="Frasz S.L."/>
            <person name="Seifert K.A."/>
            <person name="Miller J.D."/>
            <person name="Mondo S.J."/>
            <person name="Labutti K."/>
            <person name="Lipzen A."/>
            <person name="Dockter R."/>
            <person name="Kennedy M."/>
            <person name="Grigoriev I.V."/>
            <person name="Spatafora J.W."/>
        </authorList>
    </citation>
    <scope>NUCLEOTIDE SEQUENCE [LARGE SCALE GENOMIC DNA]</scope>
    <source>
        <strain evidence="2 3">CBS 120377</strain>
    </source>
</reference>
<keyword evidence="3" id="KW-1185">Reference proteome</keyword>
<name>A0A194WZY5_MOLSC</name>
<dbReference type="RefSeq" id="XP_018067866.1">
    <property type="nucleotide sequence ID" value="XM_018205482.1"/>
</dbReference>
<dbReference type="EMBL" id="KQ947422">
    <property type="protein sequence ID" value="KUJ13511.1"/>
    <property type="molecule type" value="Genomic_DNA"/>
</dbReference>
<evidence type="ECO:0000313" key="2">
    <source>
        <dbReference type="EMBL" id="KUJ13511.1"/>
    </source>
</evidence>
<sequence>MTTNNRERLHRGHYLQTRPRWRGTIWRTPRTERATTFHSFMDLPVELQLLIWEFAAPRAILRIGNERDALLAASKYILRTLPPMAHACQMARDIVLNGSDHSFLRLFKLTDVRASRALERFYFSTRHETLWIPSGTLPCRR</sequence>
<gene>
    <name evidence="2" type="ORF">LY89DRAFT_159175</name>
</gene>
<evidence type="ECO:0000313" key="3">
    <source>
        <dbReference type="Proteomes" id="UP000070700"/>
    </source>
</evidence>
<dbReference type="InParanoid" id="A0A194WZY5"/>
<accession>A0A194WZY5</accession>
<organism evidence="2 3">
    <name type="scientific">Mollisia scopiformis</name>
    <name type="common">Conifer needle endophyte fungus</name>
    <name type="synonym">Phialocephala scopiformis</name>
    <dbReference type="NCBI Taxonomy" id="149040"/>
    <lineage>
        <taxon>Eukaryota</taxon>
        <taxon>Fungi</taxon>
        <taxon>Dikarya</taxon>
        <taxon>Ascomycota</taxon>
        <taxon>Pezizomycotina</taxon>
        <taxon>Leotiomycetes</taxon>
        <taxon>Helotiales</taxon>
        <taxon>Mollisiaceae</taxon>
        <taxon>Mollisia</taxon>
    </lineage>
</organism>
<dbReference type="GeneID" id="28815208"/>
<dbReference type="PANTHER" id="PTHR35910:SF1">
    <property type="entry name" value="2EXR DOMAIN-CONTAINING PROTEIN"/>
    <property type="match status" value="1"/>
</dbReference>
<dbReference type="Proteomes" id="UP000070700">
    <property type="component" value="Unassembled WGS sequence"/>
</dbReference>
<dbReference type="AlphaFoldDB" id="A0A194WZY5"/>
<dbReference type="InterPro" id="IPR045518">
    <property type="entry name" value="2EXR"/>
</dbReference>
<feature type="domain" description="2EXR" evidence="1">
    <location>
        <begin position="37"/>
        <end position="129"/>
    </location>
</feature>
<proteinExistence type="predicted"/>
<evidence type="ECO:0000259" key="1">
    <source>
        <dbReference type="Pfam" id="PF20150"/>
    </source>
</evidence>